<comment type="caution">
    <text evidence="2">The sequence shown here is derived from an EMBL/GenBank/DDBJ whole genome shotgun (WGS) entry which is preliminary data.</text>
</comment>
<dbReference type="SUPFAM" id="SSF53474">
    <property type="entry name" value="alpha/beta-Hydrolases"/>
    <property type="match status" value="1"/>
</dbReference>
<dbReference type="RefSeq" id="WP_118325109.1">
    <property type="nucleotide sequence ID" value="NZ_QRYH01000006.1"/>
</dbReference>
<evidence type="ECO:0000259" key="1">
    <source>
        <dbReference type="Pfam" id="PF12146"/>
    </source>
</evidence>
<evidence type="ECO:0000313" key="2">
    <source>
        <dbReference type="EMBL" id="RGU91760.1"/>
    </source>
</evidence>
<dbReference type="GeneID" id="66579252"/>
<dbReference type="InterPro" id="IPR022742">
    <property type="entry name" value="Hydrolase_4"/>
</dbReference>
<dbReference type="Proteomes" id="UP000265489">
    <property type="component" value="Unassembled WGS sequence"/>
</dbReference>
<dbReference type="InterPro" id="IPR029058">
    <property type="entry name" value="AB_hydrolase_fold"/>
</dbReference>
<dbReference type="Gene3D" id="3.40.50.1820">
    <property type="entry name" value="alpha/beta hydrolase"/>
    <property type="match status" value="1"/>
</dbReference>
<dbReference type="Pfam" id="PF12146">
    <property type="entry name" value="Hydrolase_4"/>
    <property type="match status" value="1"/>
</dbReference>
<evidence type="ECO:0000313" key="3">
    <source>
        <dbReference type="Proteomes" id="UP000265489"/>
    </source>
</evidence>
<keyword evidence="2" id="KW-0378">Hydrolase</keyword>
<dbReference type="GO" id="GO:0016787">
    <property type="term" value="F:hydrolase activity"/>
    <property type="evidence" value="ECO:0007669"/>
    <property type="project" value="UniProtKB-KW"/>
</dbReference>
<accession>A0A395WBV3</accession>
<feature type="domain" description="Serine aminopeptidase S33" evidence="1">
    <location>
        <begin position="24"/>
        <end position="280"/>
    </location>
</feature>
<dbReference type="AlphaFoldDB" id="A0A395WBV3"/>
<reference evidence="2 3" key="1">
    <citation type="submission" date="2018-08" db="EMBL/GenBank/DDBJ databases">
        <title>A genome reference for cultivated species of the human gut microbiota.</title>
        <authorList>
            <person name="Zou Y."/>
            <person name="Xue W."/>
            <person name="Luo G."/>
        </authorList>
    </citation>
    <scope>NUCLEOTIDE SEQUENCE [LARGE SCALE GENOMIC DNA]</scope>
    <source>
        <strain evidence="2 3">AF15-20</strain>
    </source>
</reference>
<dbReference type="EMBL" id="QRYQ01000009">
    <property type="protein sequence ID" value="RGU91760.1"/>
    <property type="molecule type" value="Genomic_DNA"/>
</dbReference>
<sequence length="297" mass="34341">MIIKKITSKQDGLKLEIAIMECKNPKGIVQFSHGMAEHKERYFDFMQYLNERGYICVIHDHRGHGGSIKSKNDYGYFYTENADYIVDDLFQVTEYIRDMYPGLEVTLFSHSMGTLVARCYLKKYDEYIRCLILCGPPTENSAASFAVGLAKIIKPFFKEKKGNGLLNKMAFAGYESNNRWLSKNLENVDQYEADELCGFLFTTNGFINLFQLMVKAFDKKDWKVTNGELPILMIAGQEDPVIQGKDKFEQLKQFLMGVGYKNVSSKLYPTLKHEILNEKENQRIYEDVYEFINSAKD</sequence>
<name>A0A395WBV3_9FIRM</name>
<gene>
    <name evidence="2" type="ORF">DWW32_05950</name>
</gene>
<dbReference type="PANTHER" id="PTHR11614">
    <property type="entry name" value="PHOSPHOLIPASE-RELATED"/>
    <property type="match status" value="1"/>
</dbReference>
<dbReference type="InterPro" id="IPR051044">
    <property type="entry name" value="MAG_DAG_Lipase"/>
</dbReference>
<organism evidence="2 3">
    <name type="scientific">Holdemanella biformis</name>
    <dbReference type="NCBI Taxonomy" id="1735"/>
    <lineage>
        <taxon>Bacteria</taxon>
        <taxon>Bacillati</taxon>
        <taxon>Bacillota</taxon>
        <taxon>Erysipelotrichia</taxon>
        <taxon>Erysipelotrichales</taxon>
        <taxon>Erysipelotrichaceae</taxon>
        <taxon>Holdemanella</taxon>
    </lineage>
</organism>
<proteinExistence type="predicted"/>
<protein>
    <submittedName>
        <fullName evidence="2">Alpha/beta hydrolase</fullName>
    </submittedName>
</protein>